<dbReference type="Proteomes" id="UP001327560">
    <property type="component" value="Chromosome 5"/>
</dbReference>
<keyword evidence="3" id="KW-1185">Reference proteome</keyword>
<dbReference type="EMBL" id="CP136894">
    <property type="protein sequence ID" value="WOL08165.1"/>
    <property type="molecule type" value="Genomic_DNA"/>
</dbReference>
<accession>A0AAQ3KIG6</accession>
<organism evidence="2 3">
    <name type="scientific">Canna indica</name>
    <name type="common">Indian-shot</name>
    <dbReference type="NCBI Taxonomy" id="4628"/>
    <lineage>
        <taxon>Eukaryota</taxon>
        <taxon>Viridiplantae</taxon>
        <taxon>Streptophyta</taxon>
        <taxon>Embryophyta</taxon>
        <taxon>Tracheophyta</taxon>
        <taxon>Spermatophyta</taxon>
        <taxon>Magnoliopsida</taxon>
        <taxon>Liliopsida</taxon>
        <taxon>Zingiberales</taxon>
        <taxon>Cannaceae</taxon>
        <taxon>Canna</taxon>
    </lineage>
</organism>
<sequence>METRDPLPFSPKLCRRDSFVGNFLDRFNTSFLPSESQFAAPSPTKEPEGDDRVRRRRRSPGTVLLTWSYVSLSRGILYGPLIALRSLFRVAENNPPYLQIFTEVDNALKLHHIVHCSLDVIYERGFAPSHFFSMFYLESCGFGLKGEYFDQKFY</sequence>
<evidence type="ECO:0000256" key="1">
    <source>
        <dbReference type="SAM" id="MobiDB-lite"/>
    </source>
</evidence>
<name>A0AAQ3KIG6_9LILI</name>
<evidence type="ECO:0000313" key="3">
    <source>
        <dbReference type="Proteomes" id="UP001327560"/>
    </source>
</evidence>
<proteinExistence type="predicted"/>
<reference evidence="2 3" key="1">
    <citation type="submission" date="2023-10" db="EMBL/GenBank/DDBJ databases">
        <title>Chromosome-scale genome assembly provides insights into flower coloration mechanisms of Canna indica.</title>
        <authorList>
            <person name="Li C."/>
        </authorList>
    </citation>
    <scope>NUCLEOTIDE SEQUENCE [LARGE SCALE GENOMIC DNA]</scope>
    <source>
        <tissue evidence="2">Flower</tissue>
    </source>
</reference>
<protein>
    <submittedName>
        <fullName evidence="2">Trafficking protein particle complex subunit 2-like protein</fullName>
    </submittedName>
</protein>
<dbReference type="AlphaFoldDB" id="A0AAQ3KIG6"/>
<gene>
    <name evidence="2" type="ORF">Cni_G16917</name>
</gene>
<feature type="region of interest" description="Disordered" evidence="1">
    <location>
        <begin position="34"/>
        <end position="57"/>
    </location>
</feature>
<evidence type="ECO:0000313" key="2">
    <source>
        <dbReference type="EMBL" id="WOL08165.1"/>
    </source>
</evidence>